<dbReference type="GO" id="GO:0006950">
    <property type="term" value="P:response to stress"/>
    <property type="evidence" value="ECO:0007669"/>
    <property type="project" value="UniProtKB-ARBA"/>
</dbReference>
<accession>A0A941EV81</accession>
<keyword evidence="4 6" id="KW-0238">DNA-binding</keyword>
<dbReference type="InterPro" id="IPR007627">
    <property type="entry name" value="RNA_pol_sigma70_r2"/>
</dbReference>
<evidence type="ECO:0000256" key="4">
    <source>
        <dbReference type="ARBA" id="ARBA00023125"/>
    </source>
</evidence>
<dbReference type="PANTHER" id="PTHR43133">
    <property type="entry name" value="RNA POLYMERASE ECF-TYPE SIGMA FACTO"/>
    <property type="match status" value="1"/>
</dbReference>
<dbReference type="Proteomes" id="UP000675781">
    <property type="component" value="Unassembled WGS sequence"/>
</dbReference>
<dbReference type="RefSeq" id="WP_212529064.1">
    <property type="nucleotide sequence ID" value="NZ_JAGSOG010000062.1"/>
</dbReference>
<dbReference type="PANTHER" id="PTHR43133:SF50">
    <property type="entry name" value="ECF RNA POLYMERASE SIGMA FACTOR SIGM"/>
    <property type="match status" value="1"/>
</dbReference>
<dbReference type="Pfam" id="PF04542">
    <property type="entry name" value="Sigma70_r2"/>
    <property type="match status" value="1"/>
</dbReference>
<dbReference type="EMBL" id="JAGSOG010000062">
    <property type="protein sequence ID" value="MBR7834544.1"/>
    <property type="molecule type" value="Genomic_DNA"/>
</dbReference>
<organism evidence="9 10">
    <name type="scientific">Actinospica durhamensis</name>
    <dbReference type="NCBI Taxonomy" id="1508375"/>
    <lineage>
        <taxon>Bacteria</taxon>
        <taxon>Bacillati</taxon>
        <taxon>Actinomycetota</taxon>
        <taxon>Actinomycetes</taxon>
        <taxon>Catenulisporales</taxon>
        <taxon>Actinospicaceae</taxon>
        <taxon>Actinospica</taxon>
    </lineage>
</organism>
<dbReference type="InterPro" id="IPR013249">
    <property type="entry name" value="RNA_pol_sigma70_r4_t2"/>
</dbReference>
<keyword evidence="3 6" id="KW-0731">Sigma factor</keyword>
<evidence type="ECO:0000259" key="8">
    <source>
        <dbReference type="Pfam" id="PF08281"/>
    </source>
</evidence>
<dbReference type="GO" id="GO:0003677">
    <property type="term" value="F:DNA binding"/>
    <property type="evidence" value="ECO:0007669"/>
    <property type="project" value="UniProtKB-KW"/>
</dbReference>
<evidence type="ECO:0000256" key="1">
    <source>
        <dbReference type="ARBA" id="ARBA00010641"/>
    </source>
</evidence>
<evidence type="ECO:0000256" key="3">
    <source>
        <dbReference type="ARBA" id="ARBA00023082"/>
    </source>
</evidence>
<dbReference type="GO" id="GO:0006352">
    <property type="term" value="P:DNA-templated transcription initiation"/>
    <property type="evidence" value="ECO:0007669"/>
    <property type="project" value="InterPro"/>
</dbReference>
<evidence type="ECO:0000259" key="7">
    <source>
        <dbReference type="Pfam" id="PF04542"/>
    </source>
</evidence>
<comment type="similarity">
    <text evidence="1 6">Belongs to the sigma-70 factor family. ECF subfamily.</text>
</comment>
<dbReference type="Gene3D" id="1.10.10.10">
    <property type="entry name" value="Winged helix-like DNA-binding domain superfamily/Winged helix DNA-binding domain"/>
    <property type="match status" value="1"/>
</dbReference>
<keyword evidence="2 6" id="KW-0805">Transcription regulation</keyword>
<dbReference type="SUPFAM" id="SSF88946">
    <property type="entry name" value="Sigma2 domain of RNA polymerase sigma factors"/>
    <property type="match status" value="1"/>
</dbReference>
<keyword evidence="5 6" id="KW-0804">Transcription</keyword>
<reference evidence="9" key="1">
    <citation type="submission" date="2021-04" db="EMBL/GenBank/DDBJ databases">
        <title>Genome based classification of Actinospica acidithermotolerans sp. nov., an actinobacterium isolated from an Indonesian hot spring.</title>
        <authorList>
            <person name="Kusuma A.B."/>
            <person name="Putra K.E."/>
            <person name="Nafisah S."/>
            <person name="Loh J."/>
            <person name="Nouioui I."/>
            <person name="Goodfellow M."/>
        </authorList>
    </citation>
    <scope>NUCLEOTIDE SEQUENCE</scope>
    <source>
        <strain evidence="9">CSCA 57</strain>
    </source>
</reference>
<dbReference type="InterPro" id="IPR036388">
    <property type="entry name" value="WH-like_DNA-bd_sf"/>
</dbReference>
<dbReference type="Gene3D" id="1.10.1740.10">
    <property type="match status" value="1"/>
</dbReference>
<gene>
    <name evidence="9" type="ORF">KDL01_14820</name>
</gene>
<dbReference type="AlphaFoldDB" id="A0A941EV81"/>
<evidence type="ECO:0000256" key="6">
    <source>
        <dbReference type="RuleBase" id="RU000716"/>
    </source>
</evidence>
<dbReference type="NCBIfam" id="TIGR02937">
    <property type="entry name" value="sigma70-ECF"/>
    <property type="match status" value="1"/>
</dbReference>
<keyword evidence="10" id="KW-1185">Reference proteome</keyword>
<sequence>MKAAEEERFREFVAIRWPGLLRMAYGLSADRNAAEDLAQATLAKVYASWGRVSRADNQDAYLYSILCNTYRGGFRKRRVAEVQTEFVPEAGQPDAAEHVESRMMLMAAVNELPPKQRAVLLLRYFADLSEAQTAEVMGVSVGTVKSQTSRAIDRLRTSPHLLEGGVR</sequence>
<dbReference type="CDD" id="cd06171">
    <property type="entry name" value="Sigma70_r4"/>
    <property type="match status" value="1"/>
</dbReference>
<comment type="caution">
    <text evidence="9">The sequence shown here is derived from an EMBL/GenBank/DDBJ whole genome shotgun (WGS) entry which is preliminary data.</text>
</comment>
<dbReference type="GO" id="GO:0016987">
    <property type="term" value="F:sigma factor activity"/>
    <property type="evidence" value="ECO:0007669"/>
    <property type="project" value="UniProtKB-KW"/>
</dbReference>
<dbReference type="InterPro" id="IPR014284">
    <property type="entry name" value="RNA_pol_sigma-70_dom"/>
</dbReference>
<dbReference type="InterPro" id="IPR000838">
    <property type="entry name" value="RNA_pol_sigma70_ECF_CS"/>
</dbReference>
<dbReference type="Pfam" id="PF08281">
    <property type="entry name" value="Sigma70_r4_2"/>
    <property type="match status" value="1"/>
</dbReference>
<name>A0A941EV81_9ACTN</name>
<feature type="domain" description="RNA polymerase sigma factor 70 region 4 type 2" evidence="8">
    <location>
        <begin position="103"/>
        <end position="155"/>
    </location>
</feature>
<dbReference type="InterPro" id="IPR013324">
    <property type="entry name" value="RNA_pol_sigma_r3/r4-like"/>
</dbReference>
<dbReference type="InterPro" id="IPR014325">
    <property type="entry name" value="RNA_pol_sigma-E_actinobac"/>
</dbReference>
<protein>
    <recommendedName>
        <fullName evidence="6">RNA polymerase sigma factor</fullName>
    </recommendedName>
</protein>
<evidence type="ECO:0000256" key="5">
    <source>
        <dbReference type="ARBA" id="ARBA00023163"/>
    </source>
</evidence>
<evidence type="ECO:0000256" key="2">
    <source>
        <dbReference type="ARBA" id="ARBA00023015"/>
    </source>
</evidence>
<dbReference type="SUPFAM" id="SSF88659">
    <property type="entry name" value="Sigma3 and sigma4 domains of RNA polymerase sigma factors"/>
    <property type="match status" value="1"/>
</dbReference>
<evidence type="ECO:0000313" key="10">
    <source>
        <dbReference type="Proteomes" id="UP000675781"/>
    </source>
</evidence>
<dbReference type="InterPro" id="IPR013325">
    <property type="entry name" value="RNA_pol_sigma_r2"/>
</dbReference>
<dbReference type="InterPro" id="IPR039425">
    <property type="entry name" value="RNA_pol_sigma-70-like"/>
</dbReference>
<feature type="domain" description="RNA polymerase sigma-70 region 2" evidence="7">
    <location>
        <begin position="19"/>
        <end position="78"/>
    </location>
</feature>
<dbReference type="PROSITE" id="PS01063">
    <property type="entry name" value="SIGMA70_ECF"/>
    <property type="match status" value="1"/>
</dbReference>
<evidence type="ECO:0000313" key="9">
    <source>
        <dbReference type="EMBL" id="MBR7834544.1"/>
    </source>
</evidence>
<proteinExistence type="inferred from homology"/>
<dbReference type="NCBIfam" id="TIGR02983">
    <property type="entry name" value="SigE-fam_strep"/>
    <property type="match status" value="1"/>
</dbReference>